<dbReference type="Gene3D" id="3.20.20.140">
    <property type="entry name" value="Metal-dependent hydrolases"/>
    <property type="match status" value="1"/>
</dbReference>
<name>A0A212JJM2_9PROT</name>
<accession>A0A212JJM2</accession>
<dbReference type="InterPro" id="IPR032466">
    <property type="entry name" value="Metal_Hydrolase"/>
</dbReference>
<dbReference type="Pfam" id="PF04909">
    <property type="entry name" value="Amidohydro_2"/>
    <property type="match status" value="1"/>
</dbReference>
<proteinExistence type="predicted"/>
<sequence>MTEPNSVPPSARGSGASPVVGVDTHAHIFHRGLPLIPGRRYTLDYDATEADYLARLAGAGLSHGVLVQPSFLGTDNGYMIDALRRNPGKLKGIAAVDPEIGGDALDEMDAAGVVGIRLNLIGLPVPDCRAEPWAGLFRKLADRDWIVEIHRGAADLSRLLPPILDYGLRVVVDHFGRPDPKLCADDPGFRGLLDLARVGQVWVKISAPYRSDADRAAEERMSELLRAAFGPARLLWGSDWPHTQFETRASYAGEFAALDYRVPDAAERRRVLVETPAELYRLG</sequence>
<feature type="domain" description="Amidohydrolase-related" evidence="1">
    <location>
        <begin position="22"/>
        <end position="282"/>
    </location>
</feature>
<dbReference type="InterPro" id="IPR052358">
    <property type="entry name" value="Aro_Compnd_Degr_Hydrolases"/>
</dbReference>
<dbReference type="GO" id="GO:0016787">
    <property type="term" value="F:hydrolase activity"/>
    <property type="evidence" value="ECO:0007669"/>
    <property type="project" value="UniProtKB-KW"/>
</dbReference>
<keyword evidence="2" id="KW-0378">Hydrolase</keyword>
<dbReference type="EMBL" id="FLUO01000001">
    <property type="protein sequence ID" value="SBV99600.1"/>
    <property type="molecule type" value="Genomic_DNA"/>
</dbReference>
<organism evidence="2">
    <name type="scientific">uncultured Alphaproteobacteria bacterium</name>
    <dbReference type="NCBI Taxonomy" id="91750"/>
    <lineage>
        <taxon>Bacteria</taxon>
        <taxon>Pseudomonadati</taxon>
        <taxon>Pseudomonadota</taxon>
        <taxon>Alphaproteobacteria</taxon>
        <taxon>environmental samples</taxon>
    </lineage>
</organism>
<dbReference type="SUPFAM" id="SSF51556">
    <property type="entry name" value="Metallo-dependent hydrolases"/>
    <property type="match status" value="1"/>
</dbReference>
<dbReference type="AlphaFoldDB" id="A0A212JJM2"/>
<dbReference type="PANTHER" id="PTHR35563:SF2">
    <property type="entry name" value="BARREL METAL-DEPENDENT HYDROLASE, PUTATIVE (AFU_ORTHOLOGUE AFUA_1G16240)-RELATED"/>
    <property type="match status" value="1"/>
</dbReference>
<gene>
    <name evidence="2" type="ORF">KL86APRO_11189</name>
</gene>
<dbReference type="InterPro" id="IPR006680">
    <property type="entry name" value="Amidohydro-rel"/>
</dbReference>
<evidence type="ECO:0000259" key="1">
    <source>
        <dbReference type="Pfam" id="PF04909"/>
    </source>
</evidence>
<dbReference type="PANTHER" id="PTHR35563">
    <property type="entry name" value="BARREL METAL-DEPENDENT HYDROLASE, PUTATIVE (AFU_ORTHOLOGUE AFUA_1G16240)-RELATED"/>
    <property type="match status" value="1"/>
</dbReference>
<reference evidence="2" key="1">
    <citation type="submission" date="2016-04" db="EMBL/GenBank/DDBJ databases">
        <authorList>
            <person name="Evans L.H."/>
            <person name="Alamgir A."/>
            <person name="Owens N."/>
            <person name="Weber N.D."/>
            <person name="Virtaneva K."/>
            <person name="Barbian K."/>
            <person name="Babar A."/>
            <person name="Rosenke K."/>
        </authorList>
    </citation>
    <scope>NUCLEOTIDE SEQUENCE</scope>
    <source>
        <strain evidence="2">86</strain>
    </source>
</reference>
<evidence type="ECO:0000313" key="2">
    <source>
        <dbReference type="EMBL" id="SBV99600.1"/>
    </source>
</evidence>
<protein>
    <submittedName>
        <fullName evidence="2">Amidohydrolase 2</fullName>
    </submittedName>
</protein>